<evidence type="ECO:0000256" key="1">
    <source>
        <dbReference type="SAM" id="MobiDB-lite"/>
    </source>
</evidence>
<feature type="compositionally biased region" description="Pro residues" evidence="1">
    <location>
        <begin position="12"/>
        <end position="21"/>
    </location>
</feature>
<name>A0AAD7NA66_9AGAR</name>
<feature type="transmembrane region" description="Helical" evidence="2">
    <location>
        <begin position="113"/>
        <end position="134"/>
    </location>
</feature>
<gene>
    <name evidence="3" type="ORF">B0H16DRAFT_1723271</name>
</gene>
<sequence length="175" mass="19432">MTSDSRLDLDPPPRQPLPPLPTTLATHTQQLYIKGPLDIPLLLWTIVLCSYLRLVFTQEVFPRVARWWGIKREGKVARFGEQGYAVVYFAVVGVWGVVSLLFFFRYIFVPPSFLSSSAFVAMAIARVVGRALVLGASVRALPLRVGVARSDVRGADDSPCARTRTPLSYPFSSSF</sequence>
<keyword evidence="4" id="KW-1185">Reference proteome</keyword>
<evidence type="ECO:0000256" key="2">
    <source>
        <dbReference type="SAM" id="Phobius"/>
    </source>
</evidence>
<proteinExistence type="predicted"/>
<evidence type="ECO:0000313" key="3">
    <source>
        <dbReference type="EMBL" id="KAJ7753238.1"/>
    </source>
</evidence>
<dbReference type="AlphaFoldDB" id="A0AAD7NA66"/>
<comment type="caution">
    <text evidence="3">The sequence shown here is derived from an EMBL/GenBank/DDBJ whole genome shotgun (WGS) entry which is preliminary data.</text>
</comment>
<organism evidence="3 4">
    <name type="scientific">Mycena metata</name>
    <dbReference type="NCBI Taxonomy" id="1033252"/>
    <lineage>
        <taxon>Eukaryota</taxon>
        <taxon>Fungi</taxon>
        <taxon>Dikarya</taxon>
        <taxon>Basidiomycota</taxon>
        <taxon>Agaricomycotina</taxon>
        <taxon>Agaricomycetes</taxon>
        <taxon>Agaricomycetidae</taxon>
        <taxon>Agaricales</taxon>
        <taxon>Marasmiineae</taxon>
        <taxon>Mycenaceae</taxon>
        <taxon>Mycena</taxon>
    </lineage>
</organism>
<keyword evidence="2" id="KW-0812">Transmembrane</keyword>
<dbReference type="EMBL" id="JARKIB010000056">
    <property type="protein sequence ID" value="KAJ7753238.1"/>
    <property type="molecule type" value="Genomic_DNA"/>
</dbReference>
<keyword evidence="2" id="KW-1133">Transmembrane helix</keyword>
<feature type="compositionally biased region" description="Basic and acidic residues" evidence="1">
    <location>
        <begin position="1"/>
        <end position="11"/>
    </location>
</feature>
<evidence type="ECO:0000313" key="4">
    <source>
        <dbReference type="Proteomes" id="UP001215598"/>
    </source>
</evidence>
<accession>A0AAD7NA66</accession>
<feature type="region of interest" description="Disordered" evidence="1">
    <location>
        <begin position="1"/>
        <end position="21"/>
    </location>
</feature>
<feature type="transmembrane region" description="Helical" evidence="2">
    <location>
        <begin position="41"/>
        <end position="62"/>
    </location>
</feature>
<feature type="transmembrane region" description="Helical" evidence="2">
    <location>
        <begin position="83"/>
        <end position="107"/>
    </location>
</feature>
<dbReference type="Proteomes" id="UP001215598">
    <property type="component" value="Unassembled WGS sequence"/>
</dbReference>
<keyword evidence="2" id="KW-0472">Membrane</keyword>
<protein>
    <submittedName>
        <fullName evidence="3">Uncharacterized protein</fullName>
    </submittedName>
</protein>
<reference evidence="3" key="1">
    <citation type="submission" date="2023-03" db="EMBL/GenBank/DDBJ databases">
        <title>Massive genome expansion in bonnet fungi (Mycena s.s.) driven by repeated elements and novel gene families across ecological guilds.</title>
        <authorList>
            <consortium name="Lawrence Berkeley National Laboratory"/>
            <person name="Harder C.B."/>
            <person name="Miyauchi S."/>
            <person name="Viragh M."/>
            <person name="Kuo A."/>
            <person name="Thoen E."/>
            <person name="Andreopoulos B."/>
            <person name="Lu D."/>
            <person name="Skrede I."/>
            <person name="Drula E."/>
            <person name="Henrissat B."/>
            <person name="Morin E."/>
            <person name="Kohler A."/>
            <person name="Barry K."/>
            <person name="LaButti K."/>
            <person name="Morin E."/>
            <person name="Salamov A."/>
            <person name="Lipzen A."/>
            <person name="Mereny Z."/>
            <person name="Hegedus B."/>
            <person name="Baldrian P."/>
            <person name="Stursova M."/>
            <person name="Weitz H."/>
            <person name="Taylor A."/>
            <person name="Grigoriev I.V."/>
            <person name="Nagy L.G."/>
            <person name="Martin F."/>
            <person name="Kauserud H."/>
        </authorList>
    </citation>
    <scope>NUCLEOTIDE SEQUENCE</scope>
    <source>
        <strain evidence="3">CBHHK182m</strain>
    </source>
</reference>